<comment type="subcellular location">
    <subcellularLocation>
        <location evidence="1">Endomembrane system</location>
        <topology evidence="1">Multi-pass membrane protein</topology>
    </subcellularLocation>
</comment>
<reference evidence="11" key="1">
    <citation type="submission" date="2015-12" db="EMBL/GenBank/DDBJ databases">
        <title>Update maize B73 reference genome by single molecule sequencing technologies.</title>
        <authorList>
            <consortium name="Maize Genome Sequencing Project"/>
            <person name="Ware D."/>
        </authorList>
    </citation>
    <scope>NUCLEOTIDE SEQUENCE [LARGE SCALE GENOMIC DNA]</scope>
    <source>
        <tissue evidence="11">Seedling</tissue>
    </source>
</reference>
<evidence type="ECO:0000259" key="10">
    <source>
        <dbReference type="Pfam" id="PF07779"/>
    </source>
</evidence>
<dbReference type="Pfam" id="PF07779">
    <property type="entry name" value="Cas1_AcylT"/>
    <property type="match status" value="1"/>
</dbReference>
<dbReference type="PANTHER" id="PTHR31998">
    <property type="entry name" value="K(+)-INSENSITIVE PYROPHOSPHATE-ENERGIZED PROTON PUMP"/>
    <property type="match status" value="1"/>
</dbReference>
<gene>
    <name evidence="11" type="ORF">ZEAMMB73_Zm00001d021793</name>
</gene>
<name>A0A1D6IFQ4_MAIZE</name>
<evidence type="ECO:0000256" key="9">
    <source>
        <dbReference type="ARBA" id="ARBA00023136"/>
    </source>
</evidence>
<organism evidence="11">
    <name type="scientific">Zea mays</name>
    <name type="common">Maize</name>
    <dbReference type="NCBI Taxonomy" id="4577"/>
    <lineage>
        <taxon>Eukaryota</taxon>
        <taxon>Viridiplantae</taxon>
        <taxon>Streptophyta</taxon>
        <taxon>Embryophyta</taxon>
        <taxon>Tracheophyta</taxon>
        <taxon>Spermatophyta</taxon>
        <taxon>Magnoliopsida</taxon>
        <taxon>Liliopsida</taxon>
        <taxon>Poales</taxon>
        <taxon>Poaceae</taxon>
        <taxon>PACMAD clade</taxon>
        <taxon>Panicoideae</taxon>
        <taxon>Andropogonodae</taxon>
        <taxon>Andropogoneae</taxon>
        <taxon>Tripsacinae</taxon>
        <taxon>Zea</taxon>
    </lineage>
</organism>
<keyword evidence="5" id="KW-0460">Magnesium</keyword>
<dbReference type="STRING" id="4577.A0A1D6IFQ4"/>
<protein>
    <recommendedName>
        <fullName evidence="2">H(+)-exporting diphosphatase</fullName>
        <ecNumber evidence="2">7.1.3.1</ecNumber>
    </recommendedName>
</protein>
<dbReference type="AlphaFoldDB" id="A0A1D6IFQ4"/>
<dbReference type="GO" id="GO:0004427">
    <property type="term" value="F:inorganic diphosphate phosphatase activity"/>
    <property type="evidence" value="ECO:0007669"/>
    <property type="project" value="InterPro"/>
</dbReference>
<evidence type="ECO:0000256" key="1">
    <source>
        <dbReference type="ARBA" id="ARBA00004127"/>
    </source>
</evidence>
<keyword evidence="8" id="KW-0406">Ion transport</keyword>
<dbReference type="Pfam" id="PF03030">
    <property type="entry name" value="H_PPase"/>
    <property type="match status" value="1"/>
</dbReference>
<dbReference type="GO" id="GO:0016020">
    <property type="term" value="C:membrane"/>
    <property type="evidence" value="ECO:0007669"/>
    <property type="project" value="InterPro"/>
</dbReference>
<evidence type="ECO:0000256" key="6">
    <source>
        <dbReference type="ARBA" id="ARBA00022967"/>
    </source>
</evidence>
<evidence type="ECO:0000256" key="4">
    <source>
        <dbReference type="ARBA" id="ARBA00022692"/>
    </source>
</evidence>
<accession>A0A1D6IFQ4</accession>
<dbReference type="InParanoid" id="A0A1D6IFQ4"/>
<dbReference type="EC" id="7.1.3.1" evidence="2"/>
<keyword evidence="4" id="KW-0812">Transmembrane</keyword>
<dbReference type="SMR" id="A0A1D6IFQ4"/>
<evidence type="ECO:0000256" key="3">
    <source>
        <dbReference type="ARBA" id="ARBA00022448"/>
    </source>
</evidence>
<dbReference type="GO" id="GO:0012505">
    <property type="term" value="C:endomembrane system"/>
    <property type="evidence" value="ECO:0007669"/>
    <property type="project" value="UniProtKB-SubCell"/>
</dbReference>
<dbReference type="GO" id="GO:0009678">
    <property type="term" value="F:diphosphate hydrolysis-driven proton transmembrane transporter activity"/>
    <property type="evidence" value="ECO:0007669"/>
    <property type="project" value="UniProtKB-EC"/>
</dbReference>
<evidence type="ECO:0000256" key="8">
    <source>
        <dbReference type="ARBA" id="ARBA00023065"/>
    </source>
</evidence>
<dbReference type="EMBL" id="CM007650">
    <property type="protein sequence ID" value="ONM58484.1"/>
    <property type="molecule type" value="Genomic_DNA"/>
</dbReference>
<feature type="domain" description="Cas1p 10 TM acyl transferase" evidence="10">
    <location>
        <begin position="52"/>
        <end position="135"/>
    </location>
</feature>
<proteinExistence type="predicted"/>
<dbReference type="InterPro" id="IPR012419">
    <property type="entry name" value="Cas1_AcylTrans_dom"/>
</dbReference>
<keyword evidence="6" id="KW-1278">Translocase</keyword>
<dbReference type="ExpressionAtlas" id="A0A1D6IFQ4">
    <property type="expression patterns" value="baseline and differential"/>
</dbReference>
<sequence>MDDSSVKAEEQTMLLEEGGQAMAAKPAYTSLTSQILRLIFMDQLLLLENRLTLRAISKFGGYLLYFYICDRANLLGESAKNYNRDLFLFLYFLLFIVATMTSFKVHQDKSSFTGKSVLYFNRHQTEEWKGWMQVLTRTCMTADQGSSGEFVHATFRCFQAFLILKIGHQVHIDVLTPKVFIGLIVDAMLPYWFSAMTMKSVGSAALKMVEEVRRQFNTIPGLMEGTTKPDYATCVKISTDASIKEMIPQALLLC</sequence>
<evidence type="ECO:0000313" key="11">
    <source>
        <dbReference type="EMBL" id="ONM58484.1"/>
    </source>
</evidence>
<dbReference type="InterPro" id="IPR004131">
    <property type="entry name" value="PPase-energised_H-pump"/>
</dbReference>
<evidence type="ECO:0000256" key="5">
    <source>
        <dbReference type="ARBA" id="ARBA00022842"/>
    </source>
</evidence>
<evidence type="ECO:0000256" key="2">
    <source>
        <dbReference type="ARBA" id="ARBA00013242"/>
    </source>
</evidence>
<keyword evidence="7" id="KW-1133">Transmembrane helix</keyword>
<keyword evidence="3" id="KW-0813">Transport</keyword>
<keyword evidence="9" id="KW-0472">Membrane</keyword>
<evidence type="ECO:0000256" key="7">
    <source>
        <dbReference type="ARBA" id="ARBA00022989"/>
    </source>
</evidence>